<feature type="domain" description="AAA+ ATPase" evidence="7">
    <location>
        <begin position="70"/>
        <end position="214"/>
    </location>
</feature>
<evidence type="ECO:0000259" key="7">
    <source>
        <dbReference type="SMART" id="SM00382"/>
    </source>
</evidence>
<evidence type="ECO:0000313" key="8">
    <source>
        <dbReference type="EMBL" id="SCL20046.1"/>
    </source>
</evidence>
<evidence type="ECO:0000256" key="4">
    <source>
        <dbReference type="ARBA" id="ARBA00023134"/>
    </source>
</evidence>
<keyword evidence="9" id="KW-1185">Reference proteome</keyword>
<name>A0A1C6RS61_9ACTN</name>
<protein>
    <submittedName>
        <fullName evidence="8">LAO/AO transport system kinase</fullName>
    </submittedName>
</protein>
<evidence type="ECO:0000256" key="2">
    <source>
        <dbReference type="ARBA" id="ARBA00022741"/>
    </source>
</evidence>
<evidence type="ECO:0000256" key="6">
    <source>
        <dbReference type="SAM" id="MobiDB-lite"/>
    </source>
</evidence>
<dbReference type="InterPro" id="IPR003593">
    <property type="entry name" value="AAA+_ATPase"/>
</dbReference>
<evidence type="ECO:0000256" key="3">
    <source>
        <dbReference type="ARBA" id="ARBA00022801"/>
    </source>
</evidence>
<dbReference type="NCBIfam" id="TIGR00750">
    <property type="entry name" value="lao"/>
    <property type="match status" value="1"/>
</dbReference>
<dbReference type="AlphaFoldDB" id="A0A1C6RS61"/>
<evidence type="ECO:0000313" key="9">
    <source>
        <dbReference type="Proteomes" id="UP000198959"/>
    </source>
</evidence>
<proteinExistence type="inferred from homology"/>
<keyword evidence="8" id="KW-0418">Kinase</keyword>
<keyword evidence="2" id="KW-0547">Nucleotide-binding</keyword>
<keyword evidence="5" id="KW-0143">Chaperone</keyword>
<evidence type="ECO:0000256" key="1">
    <source>
        <dbReference type="ARBA" id="ARBA00009625"/>
    </source>
</evidence>
<dbReference type="InterPro" id="IPR052040">
    <property type="entry name" value="GTPase/Isobutyryl-CoA_mutase"/>
</dbReference>
<dbReference type="SMART" id="SM00382">
    <property type="entry name" value="AAA"/>
    <property type="match status" value="1"/>
</dbReference>
<dbReference type="PANTHER" id="PTHR43087">
    <property type="entry name" value="LYSINE/ARGININE/ORNITHINE TRANSPORT SYSTEM KINASE"/>
    <property type="match status" value="1"/>
</dbReference>
<dbReference type="Proteomes" id="UP000198959">
    <property type="component" value="Unassembled WGS sequence"/>
</dbReference>
<dbReference type="Pfam" id="PF03308">
    <property type="entry name" value="MeaB"/>
    <property type="match status" value="1"/>
</dbReference>
<gene>
    <name evidence="8" type="ORF">GA0074692_0771</name>
</gene>
<dbReference type="GO" id="GO:0016301">
    <property type="term" value="F:kinase activity"/>
    <property type="evidence" value="ECO:0007669"/>
    <property type="project" value="UniProtKB-KW"/>
</dbReference>
<dbReference type="EMBL" id="FMHW01000002">
    <property type="protein sequence ID" value="SCL20046.1"/>
    <property type="molecule type" value="Genomic_DNA"/>
</dbReference>
<keyword evidence="3" id="KW-0378">Hydrolase</keyword>
<keyword evidence="4" id="KW-0342">GTP-binding</keyword>
<accession>A0A1C6RS61</accession>
<reference evidence="9" key="1">
    <citation type="submission" date="2016-06" db="EMBL/GenBank/DDBJ databases">
        <authorList>
            <person name="Varghese N."/>
            <person name="Submissions Spin"/>
        </authorList>
    </citation>
    <scope>NUCLEOTIDE SEQUENCE [LARGE SCALE GENOMIC DNA]</scope>
    <source>
        <strain evidence="9">DSM 43817</strain>
    </source>
</reference>
<dbReference type="PANTHER" id="PTHR43087:SF1">
    <property type="entry name" value="LAO_AO TRANSPORT SYSTEM ATPASE"/>
    <property type="match status" value="1"/>
</dbReference>
<dbReference type="Gene3D" id="3.40.50.300">
    <property type="entry name" value="P-loop containing nucleotide triphosphate hydrolases"/>
    <property type="match status" value="1"/>
</dbReference>
<dbReference type="GO" id="GO:0005525">
    <property type="term" value="F:GTP binding"/>
    <property type="evidence" value="ECO:0007669"/>
    <property type="project" value="UniProtKB-KW"/>
</dbReference>
<sequence>MARARQPKTDADVAALLDAVTTGTPWVVGRLLSLAEDPASARVLARALSTAAEGRAPPAEGATPAAEGGGPHVVGITGPPGVGKSSIVSALLRAMRRDGLRVAVLAVDPSSPYSGGALLGDRTRMREHATDPNVFIRSLSSQGQLGGLSRAAPLALRVLGVAGFDVIIIETVGVGQSEVDVADAADTVVVALAPGAGDELQAAKAGVLEIADIFVVNKADLPDAARVVRQLRRTASLNGTDTAPAGWRPMVVRTVASADDVAELRAAVAAHRTHLDRSGSRARRRAQRTAAAVRAAALHRCDELLRGDDAGVVAELAGRVGRGELDVYAAADLLVARLSTSFR</sequence>
<evidence type="ECO:0000256" key="5">
    <source>
        <dbReference type="ARBA" id="ARBA00023186"/>
    </source>
</evidence>
<dbReference type="RefSeq" id="WP_091639381.1">
    <property type="nucleotide sequence ID" value="NZ_FMHW01000002.1"/>
</dbReference>
<dbReference type="InterPro" id="IPR027417">
    <property type="entry name" value="P-loop_NTPase"/>
</dbReference>
<dbReference type="GO" id="GO:0003924">
    <property type="term" value="F:GTPase activity"/>
    <property type="evidence" value="ECO:0007669"/>
    <property type="project" value="InterPro"/>
</dbReference>
<keyword evidence="8" id="KW-0808">Transferase</keyword>
<feature type="compositionally biased region" description="Low complexity" evidence="6">
    <location>
        <begin position="52"/>
        <end position="66"/>
    </location>
</feature>
<dbReference type="OrthoDB" id="9778292at2"/>
<comment type="similarity">
    <text evidence="1">Belongs to the SIMIBI class G3E GTPase family. ArgK/MeaB subfamily.</text>
</comment>
<dbReference type="InterPro" id="IPR005129">
    <property type="entry name" value="GTPase_ArgK"/>
</dbReference>
<dbReference type="STRING" id="145854.GA0074692_0771"/>
<dbReference type="SUPFAM" id="SSF52540">
    <property type="entry name" value="P-loop containing nucleoside triphosphate hydrolases"/>
    <property type="match status" value="1"/>
</dbReference>
<organism evidence="8 9">
    <name type="scientific">Micromonospora pallida</name>
    <dbReference type="NCBI Taxonomy" id="145854"/>
    <lineage>
        <taxon>Bacteria</taxon>
        <taxon>Bacillati</taxon>
        <taxon>Actinomycetota</taxon>
        <taxon>Actinomycetes</taxon>
        <taxon>Micromonosporales</taxon>
        <taxon>Micromonosporaceae</taxon>
        <taxon>Micromonospora</taxon>
    </lineage>
</organism>
<feature type="region of interest" description="Disordered" evidence="6">
    <location>
        <begin position="52"/>
        <end position="78"/>
    </location>
</feature>